<dbReference type="InterPro" id="IPR007884">
    <property type="entry name" value="METL9"/>
</dbReference>
<evidence type="ECO:0000313" key="3">
    <source>
        <dbReference type="WBParaSite" id="OFLC_0000207401-mRNA-1"/>
    </source>
</evidence>
<dbReference type="InterPro" id="IPR029063">
    <property type="entry name" value="SAM-dependent_MTases_sf"/>
</dbReference>
<dbReference type="SUPFAM" id="SSF53335">
    <property type="entry name" value="S-adenosyl-L-methionine-dependent methyltransferases"/>
    <property type="match status" value="1"/>
</dbReference>
<dbReference type="Proteomes" id="UP000267606">
    <property type="component" value="Unassembled WGS sequence"/>
</dbReference>
<accession>A0A183H3L5</accession>
<dbReference type="PANTHER" id="PTHR12890">
    <property type="entry name" value="DREV PROTEIN"/>
    <property type="match status" value="1"/>
</dbReference>
<name>A0A183H3L5_9BILA</name>
<dbReference type="EMBL" id="UZAJ01001120">
    <property type="protein sequence ID" value="VDO31780.1"/>
    <property type="molecule type" value="Genomic_DNA"/>
</dbReference>
<dbReference type="PANTHER" id="PTHR12890:SF0">
    <property type="entry name" value="PROTEIN-L-HISTIDINE N-PROS-METHYLTRANSFERASE"/>
    <property type="match status" value="1"/>
</dbReference>
<organism evidence="3">
    <name type="scientific">Onchocerca flexuosa</name>
    <dbReference type="NCBI Taxonomy" id="387005"/>
    <lineage>
        <taxon>Eukaryota</taxon>
        <taxon>Metazoa</taxon>
        <taxon>Ecdysozoa</taxon>
        <taxon>Nematoda</taxon>
        <taxon>Chromadorea</taxon>
        <taxon>Rhabditida</taxon>
        <taxon>Spirurina</taxon>
        <taxon>Spiruromorpha</taxon>
        <taxon>Filarioidea</taxon>
        <taxon>Onchocercidae</taxon>
        <taxon>Onchocerca</taxon>
    </lineage>
</organism>
<reference evidence="3" key="1">
    <citation type="submission" date="2016-06" db="UniProtKB">
        <authorList>
            <consortium name="WormBaseParasite"/>
        </authorList>
    </citation>
    <scope>IDENTIFICATION</scope>
</reference>
<dbReference type="AlphaFoldDB" id="A0A183H3L5"/>
<proteinExistence type="predicted"/>
<keyword evidence="2" id="KW-1185">Reference proteome</keyword>
<protein>
    <submittedName>
        <fullName evidence="3">Methyltransferase-like protein 9</fullName>
    </submittedName>
</protein>
<dbReference type="GO" id="GO:0106370">
    <property type="term" value="F:protein-L-histidine N-pros-methyltransferase activity"/>
    <property type="evidence" value="ECO:0007669"/>
    <property type="project" value="InterPro"/>
</dbReference>
<reference evidence="1 2" key="2">
    <citation type="submission" date="2018-11" db="EMBL/GenBank/DDBJ databases">
        <authorList>
            <consortium name="Pathogen Informatics"/>
        </authorList>
    </citation>
    <scope>NUCLEOTIDE SEQUENCE [LARGE SCALE GENOMIC DNA]</scope>
</reference>
<dbReference type="Pfam" id="PF05219">
    <property type="entry name" value="DREV"/>
    <property type="match status" value="1"/>
</dbReference>
<evidence type="ECO:0000313" key="1">
    <source>
        <dbReference type="EMBL" id="VDO31780.1"/>
    </source>
</evidence>
<dbReference type="STRING" id="387005.A0A183H3L5"/>
<sequence>MPTFPTRYVPYSIVLLVPFEKDNKKVDCDKTPLKVRLYKFEICYALVTSLLSIVLTKTSINGILGRGGMHLFSLNQLQQFLEVSTEWISHDKRLLDLGAGDGQITAVMARLYKTVSVTEASKIGALR</sequence>
<dbReference type="WBParaSite" id="OFLC_0000207401-mRNA-1">
    <property type="protein sequence ID" value="OFLC_0000207401-mRNA-1"/>
    <property type="gene ID" value="OFLC_0000207401"/>
</dbReference>
<gene>
    <name evidence="1" type="ORF">OFLC_LOCUS2075</name>
</gene>
<evidence type="ECO:0000313" key="2">
    <source>
        <dbReference type="Proteomes" id="UP000267606"/>
    </source>
</evidence>